<evidence type="ECO:0000256" key="1">
    <source>
        <dbReference type="ARBA" id="ARBA00004496"/>
    </source>
</evidence>
<dbReference type="Pfam" id="PF13374">
    <property type="entry name" value="TPR_10"/>
    <property type="match status" value="2"/>
</dbReference>
<evidence type="ECO:0008006" key="8">
    <source>
        <dbReference type="Google" id="ProtNLM"/>
    </source>
</evidence>
<dbReference type="EMBL" id="JAGMUV010000007">
    <property type="protein sequence ID" value="KAH7148337.1"/>
    <property type="molecule type" value="Genomic_DNA"/>
</dbReference>
<feature type="region of interest" description="Disordered" evidence="5">
    <location>
        <begin position="392"/>
        <end position="426"/>
    </location>
</feature>
<dbReference type="Gene3D" id="1.25.40.10">
    <property type="entry name" value="Tetratricopeptide repeat domain"/>
    <property type="match status" value="2"/>
</dbReference>
<keyword evidence="3" id="KW-0677">Repeat</keyword>
<keyword evidence="2" id="KW-0963">Cytoplasm</keyword>
<sequence>MMMASMVESQWQDRGKTHDHITNGSPVNKGKKDPEIQEKIRDVPIFPGDPNTNTEPALEKAIQLLPKCPFEPSKAPSQQNRLSLKNAAGVSEASNNLTHLPLKAATEASEVLENATLVPPEVLTGPAKSPLTQNATPTRNQITESELTLASSDPVVEDYYSVSEPVPGSKKKKLVYPRAPVLSYGWSTSDYQDRFEVVKDQLQRTVNEDIKLRDKIKTPILYKLRMVGTAPTDAVPSVVIIWDDKRHMKSLQSLFSSRAQYSLNCGGRRSWSDLFGENHPKHIPPLKLVYLLHARGSIIRMATLGVPLQGFFANDVSYCGGLVVHEGASATLAVSIRIDKDSAYLTVNHVFSAQSPDYSKTPFCEEPLPSAALEGLSDSKIEGSGILWENDDDEYEYGDQDENDEDSSVAEASEIDSPATSRGSHHRREDWELVSLPLSLNPALPYLDWSLARPVSSPLEMSQANFFFLNGSDAKPTLVDKIRSKPREHLALVKMVSGIRGPIPGRILADSSFLATLPGKKDCEMFTVILHAPQGLVRGECGSIVIDQETTEVYGHVIGCDPSGHALVVPIEHVLSQVKACFQASHVGLGGPSLEETPTRDSLEPSRIESNPLDKTHCPIEGHQPDTLTSLENLGFELDYAGKYDEALHVYTRLHQLKRQMLGEEHPNTVSSLDSIAFVLESQQKYGEAEHTGRRTLALRQRILGPAHPDTLKNMENLVFWLEIQRKYDEAERIGQQLLPLQQEALGRDHPDTLTSRNNLALLLNHQRKYTEAESMDRDTLELRTVALGPEHPNTLTSMGNLAGSLENQEKYDESEIFCRKALAARECILGPMHPHTLINLSNLSVVLGKQGKYSEAEQISWRTLRGRVATLGLGHPDTFVSLINLAFVLERQGKYSEAEEINLCMQETPEAALDLGRSVSLTNTHRLAVLMKRIESHRESKYVTEFEVERQDNAPDTRRTDRSTPWNQVGPQFLPSDQDHSSLSRQRLNQFPIEQPERIKAGRIKAEPIQGRVSGKQTPDNKNIAASPAAMPLLAQLVDLSCSSQNT</sequence>
<gene>
    <name evidence="6" type="ORF">EDB81DRAFT_882764</name>
</gene>
<feature type="region of interest" description="Disordered" evidence="5">
    <location>
        <begin position="592"/>
        <end position="618"/>
    </location>
</feature>
<evidence type="ECO:0000313" key="6">
    <source>
        <dbReference type="EMBL" id="KAH7148337.1"/>
    </source>
</evidence>
<dbReference type="OrthoDB" id="5865767at2759"/>
<evidence type="ECO:0000256" key="4">
    <source>
        <dbReference type="ARBA" id="ARBA00022803"/>
    </source>
</evidence>
<dbReference type="PANTHER" id="PTHR45783">
    <property type="entry name" value="KINESIN LIGHT CHAIN"/>
    <property type="match status" value="1"/>
</dbReference>
<dbReference type="InterPro" id="IPR002151">
    <property type="entry name" value="Kinesin_light"/>
</dbReference>
<feature type="compositionally biased region" description="Basic and acidic residues" evidence="5">
    <location>
        <begin position="947"/>
        <end position="963"/>
    </location>
</feature>
<feature type="region of interest" description="Disordered" evidence="5">
    <location>
        <begin position="1"/>
        <end position="36"/>
    </location>
</feature>
<name>A0A9P9J7H5_9HYPO</name>
<dbReference type="SUPFAM" id="SSF48452">
    <property type="entry name" value="TPR-like"/>
    <property type="match status" value="2"/>
</dbReference>
<proteinExistence type="predicted"/>
<dbReference type="Pfam" id="PF13424">
    <property type="entry name" value="TPR_12"/>
    <property type="match status" value="2"/>
</dbReference>
<keyword evidence="7" id="KW-1185">Reference proteome</keyword>
<feature type="compositionally biased region" description="Basic and acidic residues" evidence="5">
    <location>
        <begin position="11"/>
        <end position="21"/>
    </location>
</feature>
<organism evidence="6 7">
    <name type="scientific">Dactylonectria macrodidyma</name>
    <dbReference type="NCBI Taxonomy" id="307937"/>
    <lineage>
        <taxon>Eukaryota</taxon>
        <taxon>Fungi</taxon>
        <taxon>Dikarya</taxon>
        <taxon>Ascomycota</taxon>
        <taxon>Pezizomycotina</taxon>
        <taxon>Sordariomycetes</taxon>
        <taxon>Hypocreomycetidae</taxon>
        <taxon>Hypocreales</taxon>
        <taxon>Nectriaceae</taxon>
        <taxon>Dactylonectria</taxon>
    </lineage>
</organism>
<feature type="compositionally biased region" description="Basic and acidic residues" evidence="5">
    <location>
        <begin position="597"/>
        <end position="618"/>
    </location>
</feature>
<evidence type="ECO:0000313" key="7">
    <source>
        <dbReference type="Proteomes" id="UP000738349"/>
    </source>
</evidence>
<dbReference type="GO" id="GO:0005737">
    <property type="term" value="C:cytoplasm"/>
    <property type="evidence" value="ECO:0007669"/>
    <property type="project" value="UniProtKB-SubCell"/>
</dbReference>
<feature type="compositionally biased region" description="Acidic residues" evidence="5">
    <location>
        <begin position="392"/>
        <end position="408"/>
    </location>
</feature>
<protein>
    <recommendedName>
        <fullName evidence="8">Kinesin light chain</fullName>
    </recommendedName>
</protein>
<accession>A0A9P9J7H5</accession>
<dbReference type="AlphaFoldDB" id="A0A9P9J7H5"/>
<dbReference type="Proteomes" id="UP000738349">
    <property type="component" value="Unassembled WGS sequence"/>
</dbReference>
<reference evidence="6" key="1">
    <citation type="journal article" date="2021" name="Nat. Commun.">
        <title>Genetic determinants of endophytism in the Arabidopsis root mycobiome.</title>
        <authorList>
            <person name="Mesny F."/>
            <person name="Miyauchi S."/>
            <person name="Thiergart T."/>
            <person name="Pickel B."/>
            <person name="Atanasova L."/>
            <person name="Karlsson M."/>
            <person name="Huettel B."/>
            <person name="Barry K.W."/>
            <person name="Haridas S."/>
            <person name="Chen C."/>
            <person name="Bauer D."/>
            <person name="Andreopoulos W."/>
            <person name="Pangilinan J."/>
            <person name="LaButti K."/>
            <person name="Riley R."/>
            <person name="Lipzen A."/>
            <person name="Clum A."/>
            <person name="Drula E."/>
            <person name="Henrissat B."/>
            <person name="Kohler A."/>
            <person name="Grigoriev I.V."/>
            <person name="Martin F.M."/>
            <person name="Hacquard S."/>
        </authorList>
    </citation>
    <scope>NUCLEOTIDE SEQUENCE</scope>
    <source>
        <strain evidence="6">MPI-CAGE-AT-0147</strain>
    </source>
</reference>
<comment type="subcellular location">
    <subcellularLocation>
        <location evidence="1">Cytoplasm</location>
    </subcellularLocation>
</comment>
<dbReference type="GO" id="GO:0019894">
    <property type="term" value="F:kinesin binding"/>
    <property type="evidence" value="ECO:0007669"/>
    <property type="project" value="TreeGrafter"/>
</dbReference>
<feature type="region of interest" description="Disordered" evidence="5">
    <location>
        <begin position="947"/>
        <end position="996"/>
    </location>
</feature>
<dbReference type="GO" id="GO:0007018">
    <property type="term" value="P:microtubule-based movement"/>
    <property type="evidence" value="ECO:0007669"/>
    <property type="project" value="TreeGrafter"/>
</dbReference>
<dbReference type="PANTHER" id="PTHR45783:SF3">
    <property type="entry name" value="KINESIN LIGHT CHAIN"/>
    <property type="match status" value="1"/>
</dbReference>
<evidence type="ECO:0000256" key="3">
    <source>
        <dbReference type="ARBA" id="ARBA00022737"/>
    </source>
</evidence>
<comment type="caution">
    <text evidence="6">The sequence shown here is derived from an EMBL/GenBank/DDBJ whole genome shotgun (WGS) entry which is preliminary data.</text>
</comment>
<keyword evidence="4" id="KW-0802">TPR repeat</keyword>
<dbReference type="GO" id="GO:0005871">
    <property type="term" value="C:kinesin complex"/>
    <property type="evidence" value="ECO:0007669"/>
    <property type="project" value="InterPro"/>
</dbReference>
<evidence type="ECO:0000256" key="5">
    <source>
        <dbReference type="SAM" id="MobiDB-lite"/>
    </source>
</evidence>
<dbReference type="InterPro" id="IPR011990">
    <property type="entry name" value="TPR-like_helical_dom_sf"/>
</dbReference>
<evidence type="ECO:0000256" key="2">
    <source>
        <dbReference type="ARBA" id="ARBA00022490"/>
    </source>
</evidence>